<accession>A0ABW4MM73</accession>
<dbReference type="Proteomes" id="UP001597227">
    <property type="component" value="Unassembled WGS sequence"/>
</dbReference>
<sequence length="111" mass="12828">MKKKRIIYFTLAIILFFLVLPLSKPSPETFNKWLANKYDTECVGDNCLYENSKEKVVHRTIDDYFFINKMGVILEDDAGTRTLIEGIGILGTFLPFTFNPGYSPVVDIYKY</sequence>
<protein>
    <submittedName>
        <fullName evidence="1">Uncharacterized protein</fullName>
    </submittedName>
</protein>
<evidence type="ECO:0000313" key="2">
    <source>
        <dbReference type="Proteomes" id="UP001597227"/>
    </source>
</evidence>
<comment type="caution">
    <text evidence="1">The sequence shown here is derived from an EMBL/GenBank/DDBJ whole genome shotgun (WGS) entry which is preliminary data.</text>
</comment>
<reference evidence="2" key="1">
    <citation type="journal article" date="2019" name="Int. J. Syst. Evol. Microbiol.">
        <title>The Global Catalogue of Microorganisms (GCM) 10K type strain sequencing project: providing services to taxonomists for standard genome sequencing and annotation.</title>
        <authorList>
            <consortium name="The Broad Institute Genomics Platform"/>
            <consortium name="The Broad Institute Genome Sequencing Center for Infectious Disease"/>
            <person name="Wu L."/>
            <person name="Ma J."/>
        </authorList>
    </citation>
    <scope>NUCLEOTIDE SEQUENCE [LARGE SCALE GENOMIC DNA]</scope>
    <source>
        <strain evidence="2">CCUG 15531</strain>
    </source>
</reference>
<gene>
    <name evidence="1" type="ORF">ACFSFW_10600</name>
</gene>
<organism evidence="1 2">
    <name type="scientific">Fredinandcohnia salidurans</name>
    <dbReference type="NCBI Taxonomy" id="2595041"/>
    <lineage>
        <taxon>Bacteria</taxon>
        <taxon>Bacillati</taxon>
        <taxon>Bacillota</taxon>
        <taxon>Bacilli</taxon>
        <taxon>Bacillales</taxon>
        <taxon>Bacillaceae</taxon>
        <taxon>Fredinandcohnia</taxon>
    </lineage>
</organism>
<dbReference type="EMBL" id="JBHUEK010000017">
    <property type="protein sequence ID" value="MFD1779117.1"/>
    <property type="molecule type" value="Genomic_DNA"/>
</dbReference>
<name>A0ABW4MM73_9BACI</name>
<proteinExistence type="predicted"/>
<dbReference type="RefSeq" id="WP_388037903.1">
    <property type="nucleotide sequence ID" value="NZ_JBHUEK010000017.1"/>
</dbReference>
<keyword evidence="2" id="KW-1185">Reference proteome</keyword>
<evidence type="ECO:0000313" key="1">
    <source>
        <dbReference type="EMBL" id="MFD1779117.1"/>
    </source>
</evidence>